<keyword evidence="4" id="KW-1003">Cell membrane</keyword>
<feature type="transmembrane region" description="Helical" evidence="8">
    <location>
        <begin position="423"/>
        <end position="441"/>
    </location>
</feature>
<name>A0A9P0C099_CHRIL</name>
<dbReference type="FunFam" id="1.20.1740.10:FF:000003">
    <property type="entry name" value="Y+L amino acid transporter 1 isoform X1"/>
    <property type="match status" value="1"/>
</dbReference>
<evidence type="ECO:0000313" key="9">
    <source>
        <dbReference type="EMBL" id="CAH0603037.1"/>
    </source>
</evidence>
<evidence type="ECO:0000313" key="10">
    <source>
        <dbReference type="Proteomes" id="UP001154114"/>
    </source>
</evidence>
<dbReference type="GO" id="GO:0005886">
    <property type="term" value="C:plasma membrane"/>
    <property type="evidence" value="ECO:0007669"/>
    <property type="project" value="UniProtKB-SubCell"/>
</dbReference>
<feature type="transmembrane region" description="Helical" evidence="8">
    <location>
        <begin position="86"/>
        <end position="108"/>
    </location>
</feature>
<dbReference type="EMBL" id="LR824007">
    <property type="protein sequence ID" value="CAH0603037.1"/>
    <property type="molecule type" value="Genomic_DNA"/>
</dbReference>
<feature type="transmembrane region" description="Helical" evidence="8">
    <location>
        <begin position="50"/>
        <end position="74"/>
    </location>
</feature>
<dbReference type="InterPro" id="IPR002293">
    <property type="entry name" value="AA/rel_permease1"/>
</dbReference>
<dbReference type="Gene3D" id="1.20.1740.10">
    <property type="entry name" value="Amino acid/polyamine transporter I"/>
    <property type="match status" value="1"/>
</dbReference>
<comment type="similarity">
    <text evidence="2">Belongs to the amino acid-polyamine-organocation (APC) superfamily. L-type amino acid transporter (LAT) (TC 2.A.3.8) family.</text>
</comment>
<dbReference type="PANTHER" id="PTHR11785:SF528">
    <property type="entry name" value="AMINO ACID TRANSPORTER PROTEIN JHI-21"/>
    <property type="match status" value="1"/>
</dbReference>
<evidence type="ECO:0000256" key="3">
    <source>
        <dbReference type="ARBA" id="ARBA00022448"/>
    </source>
</evidence>
<proteinExistence type="inferred from homology"/>
<evidence type="ECO:0000256" key="7">
    <source>
        <dbReference type="ARBA" id="ARBA00023136"/>
    </source>
</evidence>
<sequence length="478" mass="52486">MGEESQASDGKVVLKRKITLFNGVGIIIGTIIGSGIFISPTGVFLYTGSVAASLLIWLVSGLLSTLGALCYAELGTSITRSGGDYAYIYAAFGPLPAFLRMWIALLIIRPTTQAIVALTFGHYVVKPFYPECEPPEQAVKLLAAVCLCILTAINCISVRWTMRIQDVFTSSKLLALIVIIISGIYYICIGHSENFQGAFDGEFSAGNIALAFYSGLFAFGGWNYLNFVTEELQDPYKNLPRAIWIAMPMVTIIYVLANLAYFAVVTKMEMMMNPAVAAVFGDRLFGGWSWMIPVFVALSTFGGVNGVLFTSARLFATGAQEGHMPAFFSLFHIEKQTPIPALMFTCLFSLLMLTTSNVFDLINYFSQTLWLSVGASVVGMLWLRRAKPDIPRPIKVNIVIPYLFLIAIGCLVIIPAITRPTDTAIGLAILLSGIPVYYLCVRWKSKPEMYHSLSGCILRFLQKLCSCIYVDSSEKMSN</sequence>
<dbReference type="PIRSF" id="PIRSF006060">
    <property type="entry name" value="AA_transporter"/>
    <property type="match status" value="1"/>
</dbReference>
<reference evidence="9" key="1">
    <citation type="submission" date="2021-12" db="EMBL/GenBank/DDBJ databases">
        <authorList>
            <person name="King R."/>
        </authorList>
    </citation>
    <scope>NUCLEOTIDE SEQUENCE</scope>
</reference>
<evidence type="ECO:0000256" key="5">
    <source>
        <dbReference type="ARBA" id="ARBA00022692"/>
    </source>
</evidence>
<keyword evidence="7 8" id="KW-0472">Membrane</keyword>
<feature type="transmembrane region" description="Helical" evidence="8">
    <location>
        <begin position="290"/>
        <end position="316"/>
    </location>
</feature>
<evidence type="ECO:0000256" key="2">
    <source>
        <dbReference type="ARBA" id="ARBA00007040"/>
    </source>
</evidence>
<keyword evidence="3" id="KW-0813">Transport</keyword>
<keyword evidence="5 8" id="KW-0812">Transmembrane</keyword>
<evidence type="ECO:0008006" key="11">
    <source>
        <dbReference type="Google" id="ProtNLM"/>
    </source>
</evidence>
<keyword evidence="6 8" id="KW-1133">Transmembrane helix</keyword>
<comment type="subcellular location">
    <subcellularLocation>
        <location evidence="1">Cell membrane</location>
        <topology evidence="1">Multi-pass membrane protein</topology>
    </subcellularLocation>
</comment>
<keyword evidence="10" id="KW-1185">Reference proteome</keyword>
<dbReference type="InterPro" id="IPR050598">
    <property type="entry name" value="AminoAcid_Transporter"/>
</dbReference>
<dbReference type="Pfam" id="PF13520">
    <property type="entry name" value="AA_permease_2"/>
    <property type="match status" value="1"/>
</dbReference>
<feature type="transmembrane region" description="Helical" evidence="8">
    <location>
        <begin position="173"/>
        <end position="192"/>
    </location>
</feature>
<evidence type="ECO:0000256" key="8">
    <source>
        <dbReference type="SAM" id="Phobius"/>
    </source>
</evidence>
<feature type="transmembrane region" description="Helical" evidence="8">
    <location>
        <begin position="337"/>
        <end position="358"/>
    </location>
</feature>
<dbReference type="Proteomes" id="UP001154114">
    <property type="component" value="Chromosome 4"/>
</dbReference>
<evidence type="ECO:0000256" key="6">
    <source>
        <dbReference type="ARBA" id="ARBA00022989"/>
    </source>
</evidence>
<evidence type="ECO:0000256" key="4">
    <source>
        <dbReference type="ARBA" id="ARBA00022475"/>
    </source>
</evidence>
<feature type="transmembrane region" description="Helical" evidence="8">
    <location>
        <begin position="204"/>
        <end position="222"/>
    </location>
</feature>
<protein>
    <recommendedName>
        <fullName evidence="11">Large neutral amino acids transporter small subunit 2</fullName>
    </recommendedName>
</protein>
<accession>A0A9P0C099</accession>
<dbReference type="GO" id="GO:0015179">
    <property type="term" value="F:L-amino acid transmembrane transporter activity"/>
    <property type="evidence" value="ECO:0007669"/>
    <property type="project" value="TreeGrafter"/>
</dbReference>
<feature type="transmembrane region" description="Helical" evidence="8">
    <location>
        <begin position="20"/>
        <end position="38"/>
    </location>
</feature>
<feature type="transmembrane region" description="Helical" evidence="8">
    <location>
        <begin position="243"/>
        <end position="264"/>
    </location>
</feature>
<dbReference type="PANTHER" id="PTHR11785">
    <property type="entry name" value="AMINO ACID TRANSPORTER"/>
    <property type="match status" value="1"/>
</dbReference>
<feature type="transmembrane region" description="Helical" evidence="8">
    <location>
        <begin position="396"/>
        <end position="417"/>
    </location>
</feature>
<evidence type="ECO:0000256" key="1">
    <source>
        <dbReference type="ARBA" id="ARBA00004651"/>
    </source>
</evidence>
<feature type="transmembrane region" description="Helical" evidence="8">
    <location>
        <begin position="364"/>
        <end position="384"/>
    </location>
</feature>
<organism evidence="9 10">
    <name type="scientific">Chrysodeixis includens</name>
    <name type="common">Soybean looper</name>
    <name type="synonym">Pseudoplusia includens</name>
    <dbReference type="NCBI Taxonomy" id="689277"/>
    <lineage>
        <taxon>Eukaryota</taxon>
        <taxon>Metazoa</taxon>
        <taxon>Ecdysozoa</taxon>
        <taxon>Arthropoda</taxon>
        <taxon>Hexapoda</taxon>
        <taxon>Insecta</taxon>
        <taxon>Pterygota</taxon>
        <taxon>Neoptera</taxon>
        <taxon>Endopterygota</taxon>
        <taxon>Lepidoptera</taxon>
        <taxon>Glossata</taxon>
        <taxon>Ditrysia</taxon>
        <taxon>Noctuoidea</taxon>
        <taxon>Noctuidae</taxon>
        <taxon>Plusiinae</taxon>
        <taxon>Chrysodeixis</taxon>
    </lineage>
</organism>
<gene>
    <name evidence="9" type="ORF">CINC_LOCUS10355</name>
</gene>
<dbReference type="OrthoDB" id="10062876at2759"/>
<feature type="transmembrane region" description="Helical" evidence="8">
    <location>
        <begin position="141"/>
        <end position="161"/>
    </location>
</feature>
<dbReference type="AlphaFoldDB" id="A0A9P0C099"/>